<dbReference type="EMBL" id="JADOET010000001">
    <property type="protein sequence ID" value="MBF8148277.1"/>
    <property type="molecule type" value="Genomic_DNA"/>
</dbReference>
<keyword evidence="2" id="KW-1185">Reference proteome</keyword>
<evidence type="ECO:0000313" key="2">
    <source>
        <dbReference type="Proteomes" id="UP000611215"/>
    </source>
</evidence>
<name>A0ABS0ECV9_9FLAO</name>
<protein>
    <submittedName>
        <fullName evidence="1">Uncharacterized protein</fullName>
    </submittedName>
</protein>
<accession>A0ABS0ECV9</accession>
<evidence type="ECO:0000313" key="1">
    <source>
        <dbReference type="EMBL" id="MBF8148277.1"/>
    </source>
</evidence>
<reference evidence="1 2" key="1">
    <citation type="submission" date="2020-11" db="EMBL/GenBank/DDBJ databases">
        <title>Winogradskyella marina sp. nov., isolated from marine sediment.</title>
        <authorList>
            <person name="Bo J."/>
            <person name="Wang S."/>
            <person name="Song X."/>
            <person name="Du Z."/>
        </authorList>
    </citation>
    <scope>NUCLEOTIDE SEQUENCE [LARGE SCALE GENOMIC DNA]</scope>
    <source>
        <strain evidence="1 2">F6397</strain>
    </source>
</reference>
<organism evidence="1 2">
    <name type="scientific">Winogradskyella marina</name>
    <dbReference type="NCBI Taxonomy" id="2785530"/>
    <lineage>
        <taxon>Bacteria</taxon>
        <taxon>Pseudomonadati</taxon>
        <taxon>Bacteroidota</taxon>
        <taxon>Flavobacteriia</taxon>
        <taxon>Flavobacteriales</taxon>
        <taxon>Flavobacteriaceae</taxon>
        <taxon>Winogradskyella</taxon>
    </lineage>
</organism>
<proteinExistence type="predicted"/>
<dbReference type="RefSeq" id="WP_195869569.1">
    <property type="nucleotide sequence ID" value="NZ_JADOET010000001.1"/>
</dbReference>
<comment type="caution">
    <text evidence="1">The sequence shown here is derived from an EMBL/GenBank/DDBJ whole genome shotgun (WGS) entry which is preliminary data.</text>
</comment>
<sequence length="257" mass="29942">MDLHKNIDEFILLVSDIRNISPQDFAAYYPLDDKTANPKNLSVLEIENHFSNLQKFKVSENWNGYISLTSRIYLIYESFNKLSNGDKSIVINYFALISKDAHVKTQSFVSDKLLSKKEYYNLLGMYQIFFNNLLFDILSELKNLVNTSLLEYGAAQSKAGKIRKEQYLYFASLVAQNLITRHPVKGILYNDKEYSPRELGVEISTPHQYINDTFLGGKKNIYTKVRYKKIVEYCKEKNIDISPVFEQNYNKHHLTES</sequence>
<gene>
    <name evidence="1" type="ORF">ITJ86_00110</name>
</gene>
<dbReference type="Proteomes" id="UP000611215">
    <property type="component" value="Unassembled WGS sequence"/>
</dbReference>